<protein>
    <submittedName>
        <fullName evidence="4">Glycosyltransferase involved in cell wall biosynthesis</fullName>
    </submittedName>
</protein>
<comment type="caution">
    <text evidence="4">The sequence shown here is derived from an EMBL/GenBank/DDBJ whole genome shotgun (WGS) entry which is preliminary data.</text>
</comment>
<keyword evidence="1 4" id="KW-0808">Transferase</keyword>
<reference evidence="4 5" key="1">
    <citation type="submission" date="2018-05" db="EMBL/GenBank/DDBJ databases">
        <title>Genomic Encyclopedia of Type Strains, Phase III (KMG-III): the genomes of soil and plant-associated and newly described type strains.</title>
        <authorList>
            <person name="Whitman W."/>
        </authorList>
    </citation>
    <scope>NUCLEOTIDE SEQUENCE [LARGE SCALE GENOMIC DNA]</scope>
    <source>
        <strain evidence="4 5">CECT 5696</strain>
    </source>
</reference>
<gene>
    <name evidence="4" type="ORF">DFQ01_103443</name>
</gene>
<sequence length="479" mass="55362">MKLSVIIPSYNSDRLLLMGLELLVKQQMNERDSYEIIVVDDGSDDNTRAYVEQLQGQFAQLHYVFRPRDSASCRSRARNLGIQTSTGDVLCFFDSGILVPLDGLARIAAFYRNRSMGRQVLMHYTYGLKVDPAETDISIVDGLSYEAADSYVPVLTGEEWQDFRHDLFCRDVSVVASPWYYGFTCAMTVPAMLVEEVGGFDEAYLGWGVEDIDFSYRLYRHGASFHHPKGLVVFHYPHPIHHSEEKRHNEIRNKAYMHAKFDELESELYLFYEGPYYTFVMEKLRALQMTDVLPAPYSERSLAELARTHLPGAKRSLLIGPDCLRTAELLGTTHLFAHSRPLVEMYQQQLPDCHVAYLLGCRTSYENQYFDVVIVTDLFRLFSVELQEHWLKELSRIAKQVVLLVSERFNDHLNVVLNSGTGEEYAVVPNPFQRKLFMERVYQTTETELRQRIAAWPRVSVWVMPNSHFMEKEGVAHYE</sequence>
<dbReference type="InterPro" id="IPR001173">
    <property type="entry name" value="Glyco_trans_2-like"/>
</dbReference>
<dbReference type="InterPro" id="IPR050834">
    <property type="entry name" value="Glycosyltransf_2"/>
</dbReference>
<dbReference type="EMBL" id="QGTQ01000003">
    <property type="protein sequence ID" value="PWW06539.1"/>
    <property type="molecule type" value="Genomic_DNA"/>
</dbReference>
<evidence type="ECO:0000259" key="3">
    <source>
        <dbReference type="Pfam" id="PF02709"/>
    </source>
</evidence>
<proteinExistence type="predicted"/>
<name>A0A2V2Z1P3_9BACL</name>
<evidence type="ECO:0000313" key="5">
    <source>
        <dbReference type="Proteomes" id="UP000246635"/>
    </source>
</evidence>
<dbReference type="RefSeq" id="WP_174812712.1">
    <property type="nucleotide sequence ID" value="NZ_CP054612.1"/>
</dbReference>
<evidence type="ECO:0000259" key="2">
    <source>
        <dbReference type="Pfam" id="PF00535"/>
    </source>
</evidence>
<feature type="domain" description="Glycosyltransferase 2-like" evidence="2">
    <location>
        <begin position="4"/>
        <end position="109"/>
    </location>
</feature>
<dbReference type="Pfam" id="PF02709">
    <property type="entry name" value="Glyco_transf_7C"/>
    <property type="match status" value="1"/>
</dbReference>
<organism evidence="4 5">
    <name type="scientific">Paenibacillus cellulosilyticus</name>
    <dbReference type="NCBI Taxonomy" id="375489"/>
    <lineage>
        <taxon>Bacteria</taxon>
        <taxon>Bacillati</taxon>
        <taxon>Bacillota</taxon>
        <taxon>Bacilli</taxon>
        <taxon>Bacillales</taxon>
        <taxon>Paenibacillaceae</taxon>
        <taxon>Paenibacillus</taxon>
    </lineage>
</organism>
<dbReference type="SUPFAM" id="SSF53448">
    <property type="entry name" value="Nucleotide-diphospho-sugar transferases"/>
    <property type="match status" value="1"/>
</dbReference>
<dbReference type="InterPro" id="IPR029044">
    <property type="entry name" value="Nucleotide-diphossugar_trans"/>
</dbReference>
<dbReference type="Pfam" id="PF00535">
    <property type="entry name" value="Glycos_transf_2"/>
    <property type="match status" value="1"/>
</dbReference>
<evidence type="ECO:0000313" key="4">
    <source>
        <dbReference type="EMBL" id="PWW06539.1"/>
    </source>
</evidence>
<dbReference type="Proteomes" id="UP000246635">
    <property type="component" value="Unassembled WGS sequence"/>
</dbReference>
<dbReference type="PANTHER" id="PTHR43685">
    <property type="entry name" value="GLYCOSYLTRANSFERASE"/>
    <property type="match status" value="1"/>
</dbReference>
<accession>A0A2V2Z1P3</accession>
<dbReference type="Gene3D" id="3.90.550.10">
    <property type="entry name" value="Spore Coat Polysaccharide Biosynthesis Protein SpsA, Chain A"/>
    <property type="match status" value="1"/>
</dbReference>
<dbReference type="PANTHER" id="PTHR43685:SF3">
    <property type="entry name" value="SLR2126 PROTEIN"/>
    <property type="match status" value="1"/>
</dbReference>
<keyword evidence="5" id="KW-1185">Reference proteome</keyword>
<dbReference type="AlphaFoldDB" id="A0A2V2Z1P3"/>
<feature type="domain" description="Galactosyltransferase C-terminal" evidence="3">
    <location>
        <begin position="183"/>
        <end position="230"/>
    </location>
</feature>
<dbReference type="InterPro" id="IPR027791">
    <property type="entry name" value="Galactosyl_T_C"/>
</dbReference>
<evidence type="ECO:0000256" key="1">
    <source>
        <dbReference type="ARBA" id="ARBA00022679"/>
    </source>
</evidence>
<dbReference type="GO" id="GO:0016740">
    <property type="term" value="F:transferase activity"/>
    <property type="evidence" value="ECO:0007669"/>
    <property type="project" value="UniProtKB-KW"/>
</dbReference>